<feature type="region of interest" description="Disordered" evidence="2">
    <location>
        <begin position="1"/>
        <end position="71"/>
    </location>
</feature>
<comment type="similarity">
    <text evidence="1">Belongs to the cytochrome b5 family. MAPR subfamily.</text>
</comment>
<dbReference type="PANTHER" id="PTHR10281:SF76">
    <property type="entry name" value="CALCUTTA CUP-RELATED"/>
    <property type="match status" value="1"/>
</dbReference>
<dbReference type="GO" id="GO:0020037">
    <property type="term" value="F:heme binding"/>
    <property type="evidence" value="ECO:0007669"/>
    <property type="project" value="UniProtKB-ARBA"/>
</dbReference>
<evidence type="ECO:0000256" key="2">
    <source>
        <dbReference type="SAM" id="MobiDB-lite"/>
    </source>
</evidence>
<dbReference type="InterPro" id="IPR001199">
    <property type="entry name" value="Cyt_B5-like_heme/steroid-bd"/>
</dbReference>
<evidence type="ECO:0000256" key="1">
    <source>
        <dbReference type="ARBA" id="ARBA00038357"/>
    </source>
</evidence>
<feature type="region of interest" description="Disordered" evidence="2">
    <location>
        <begin position="111"/>
        <end position="132"/>
    </location>
</feature>
<name>A0A9P3L7B4_9APHY</name>
<dbReference type="PANTHER" id="PTHR10281">
    <property type="entry name" value="MEMBRANE-ASSOCIATED PROGESTERONE RECEPTOR COMPONENT-RELATED"/>
    <property type="match status" value="1"/>
</dbReference>
<comment type="caution">
    <text evidence="4">The sequence shown here is derived from an EMBL/GenBank/DDBJ whole genome shotgun (WGS) entry which is preliminary data.</text>
</comment>
<dbReference type="GO" id="GO:0016020">
    <property type="term" value="C:membrane"/>
    <property type="evidence" value="ECO:0007669"/>
    <property type="project" value="TreeGrafter"/>
</dbReference>
<keyword evidence="5" id="KW-1185">Reference proteome</keyword>
<dbReference type="AlphaFoldDB" id="A0A9P3L7B4"/>
<dbReference type="SMART" id="SM01117">
    <property type="entry name" value="Cyt-b5"/>
    <property type="match status" value="1"/>
</dbReference>
<protein>
    <submittedName>
        <fullName evidence="4">Cytochrome b5</fullName>
    </submittedName>
</protein>
<sequence>MSWIMNPEGDGQGRSVRQRPPKLNNFPKQGPAGSAPGTPTKGLRTPGSASSVPGSPWAEFPMKDRYPRVPDPVIEEREVSTKAANRPFLAYSQYKQRKEAEHEAWLKRKQEREAKVRRGEPVGPEEPDPTEEPEVGCLGLLKFIFITFAIVVLAGKFFTGSYLWEQDLAGKIRALVPEGNQRLFSERMLSTFSGEIEGKPIYLAIDGDVFDVSNGRATYGPGGSYHFMAGRDAARAFATGCFATHQTHDIRGLSDKELASLAHWKKFFGESKKYRKVGRVLHEPIDPMSPIPEHCDPKKAKNAPENASKQAGHRDEL</sequence>
<dbReference type="EMBL" id="BPQB01000001">
    <property type="protein sequence ID" value="GJE84760.1"/>
    <property type="molecule type" value="Genomic_DNA"/>
</dbReference>
<dbReference type="Pfam" id="PF00173">
    <property type="entry name" value="Cyt-b5"/>
    <property type="match status" value="1"/>
</dbReference>
<evidence type="ECO:0000313" key="4">
    <source>
        <dbReference type="EMBL" id="GJE84760.1"/>
    </source>
</evidence>
<dbReference type="OrthoDB" id="10257697at2759"/>
<dbReference type="FunFam" id="3.10.120.10:FF:000003">
    <property type="entry name" value="membrane-associated progesterone receptor component 1"/>
    <property type="match status" value="1"/>
</dbReference>
<feature type="domain" description="Cytochrome b5 heme-binding" evidence="3">
    <location>
        <begin position="184"/>
        <end position="281"/>
    </location>
</feature>
<feature type="region of interest" description="Disordered" evidence="2">
    <location>
        <begin position="282"/>
        <end position="317"/>
    </location>
</feature>
<dbReference type="Gene3D" id="3.10.120.10">
    <property type="entry name" value="Cytochrome b5-like heme/steroid binding domain"/>
    <property type="match status" value="1"/>
</dbReference>
<evidence type="ECO:0000313" key="5">
    <source>
        <dbReference type="Proteomes" id="UP000703269"/>
    </source>
</evidence>
<dbReference type="InterPro" id="IPR036400">
    <property type="entry name" value="Cyt_B5-like_heme/steroid_sf"/>
</dbReference>
<gene>
    <name evidence="4" type="ORF">PsYK624_008360</name>
</gene>
<dbReference type="InterPro" id="IPR050577">
    <property type="entry name" value="MAPR/NEUFC/NENF-like"/>
</dbReference>
<accession>A0A9P3L7B4</accession>
<evidence type="ECO:0000259" key="3">
    <source>
        <dbReference type="SMART" id="SM01117"/>
    </source>
</evidence>
<reference evidence="4 5" key="1">
    <citation type="submission" date="2021-08" db="EMBL/GenBank/DDBJ databases">
        <title>Draft Genome Sequence of Phanerochaete sordida strain YK-624.</title>
        <authorList>
            <person name="Mori T."/>
            <person name="Dohra H."/>
            <person name="Suzuki T."/>
            <person name="Kawagishi H."/>
            <person name="Hirai H."/>
        </authorList>
    </citation>
    <scope>NUCLEOTIDE SEQUENCE [LARGE SCALE GENOMIC DNA]</scope>
    <source>
        <strain evidence="4 5">YK-624</strain>
    </source>
</reference>
<feature type="compositionally biased region" description="Basic and acidic residues" evidence="2">
    <location>
        <begin position="61"/>
        <end position="71"/>
    </location>
</feature>
<feature type="compositionally biased region" description="Acidic residues" evidence="2">
    <location>
        <begin position="123"/>
        <end position="132"/>
    </location>
</feature>
<feature type="compositionally biased region" description="Basic and acidic residues" evidence="2">
    <location>
        <begin position="111"/>
        <end position="120"/>
    </location>
</feature>
<dbReference type="SUPFAM" id="SSF55856">
    <property type="entry name" value="Cytochrome b5-like heme/steroid binding domain"/>
    <property type="match status" value="1"/>
</dbReference>
<dbReference type="Proteomes" id="UP000703269">
    <property type="component" value="Unassembled WGS sequence"/>
</dbReference>
<dbReference type="GO" id="GO:0012505">
    <property type="term" value="C:endomembrane system"/>
    <property type="evidence" value="ECO:0007669"/>
    <property type="project" value="TreeGrafter"/>
</dbReference>
<proteinExistence type="inferred from homology"/>
<organism evidence="4 5">
    <name type="scientific">Phanerochaete sordida</name>
    <dbReference type="NCBI Taxonomy" id="48140"/>
    <lineage>
        <taxon>Eukaryota</taxon>
        <taxon>Fungi</taxon>
        <taxon>Dikarya</taxon>
        <taxon>Basidiomycota</taxon>
        <taxon>Agaricomycotina</taxon>
        <taxon>Agaricomycetes</taxon>
        <taxon>Polyporales</taxon>
        <taxon>Phanerochaetaceae</taxon>
        <taxon>Phanerochaete</taxon>
    </lineage>
</organism>